<dbReference type="HAMAP" id="MF_00265">
    <property type="entry name" value="VapC_Nob1"/>
    <property type="match status" value="1"/>
</dbReference>
<protein>
    <recommendedName>
        <fullName evidence="8">Ribonuclease VapC</fullName>
        <shortName evidence="8">RNase VapC</shortName>
        <ecNumber evidence="8">3.1.-.-</ecNumber>
    </recommendedName>
    <alternativeName>
        <fullName evidence="8">Toxin VapC</fullName>
    </alternativeName>
</protein>
<dbReference type="Pfam" id="PF01850">
    <property type="entry name" value="PIN"/>
    <property type="match status" value="1"/>
</dbReference>
<dbReference type="InterPro" id="IPR029060">
    <property type="entry name" value="PIN-like_dom_sf"/>
</dbReference>
<dbReference type="EMBL" id="FOQG01000003">
    <property type="protein sequence ID" value="SFH89694.1"/>
    <property type="molecule type" value="Genomic_DNA"/>
</dbReference>
<dbReference type="Gene3D" id="3.40.50.1010">
    <property type="entry name" value="5'-nuclease"/>
    <property type="match status" value="1"/>
</dbReference>
<accession>A0A1I3DSG5</accession>
<dbReference type="EC" id="3.1.-.-" evidence="8"/>
<reference evidence="10 11" key="1">
    <citation type="submission" date="2016-10" db="EMBL/GenBank/DDBJ databases">
        <authorList>
            <person name="de Groot N.N."/>
        </authorList>
    </citation>
    <scope>NUCLEOTIDE SEQUENCE [LARGE SCALE GENOMIC DNA]</scope>
    <source>
        <strain evidence="10 11">CGMCC 1.11156</strain>
    </source>
</reference>
<proteinExistence type="inferred from homology"/>
<feature type="binding site" evidence="8">
    <location>
        <position position="5"/>
    </location>
    <ligand>
        <name>Mg(2+)</name>
        <dbReference type="ChEBI" id="CHEBI:18420"/>
    </ligand>
</feature>
<dbReference type="GO" id="GO:0016787">
    <property type="term" value="F:hydrolase activity"/>
    <property type="evidence" value="ECO:0007669"/>
    <property type="project" value="UniProtKB-KW"/>
</dbReference>
<evidence type="ECO:0000256" key="6">
    <source>
        <dbReference type="ARBA" id="ARBA00022842"/>
    </source>
</evidence>
<keyword evidence="11" id="KW-1185">Reference proteome</keyword>
<comment type="similarity">
    <text evidence="7 8">Belongs to the PINc/VapC protein family.</text>
</comment>
<dbReference type="Proteomes" id="UP000198649">
    <property type="component" value="Unassembled WGS sequence"/>
</dbReference>
<keyword evidence="8" id="KW-0800">Toxin</keyword>
<dbReference type="InterPro" id="IPR022907">
    <property type="entry name" value="VapC_family"/>
</dbReference>
<dbReference type="PANTHER" id="PTHR33653:SF1">
    <property type="entry name" value="RIBONUCLEASE VAPC2"/>
    <property type="match status" value="1"/>
</dbReference>
<dbReference type="InterPro" id="IPR050556">
    <property type="entry name" value="Type_II_TA_system_RNase"/>
</dbReference>
<keyword evidence="6 8" id="KW-0460">Magnesium</keyword>
<gene>
    <name evidence="8" type="primary">vapC</name>
    <name evidence="10" type="ORF">SAMN05216561_10367</name>
</gene>
<dbReference type="InterPro" id="IPR002716">
    <property type="entry name" value="PIN_dom"/>
</dbReference>
<comment type="function">
    <text evidence="8">Toxic component of a toxin-antitoxin (TA) system. An RNase.</text>
</comment>
<evidence type="ECO:0000256" key="5">
    <source>
        <dbReference type="ARBA" id="ARBA00022801"/>
    </source>
</evidence>
<dbReference type="AlphaFoldDB" id="A0A1I3DSG5"/>
<keyword evidence="2 8" id="KW-1277">Toxin-antitoxin system</keyword>
<evidence type="ECO:0000313" key="11">
    <source>
        <dbReference type="Proteomes" id="UP000198649"/>
    </source>
</evidence>
<evidence type="ECO:0000256" key="4">
    <source>
        <dbReference type="ARBA" id="ARBA00022723"/>
    </source>
</evidence>
<evidence type="ECO:0000313" key="10">
    <source>
        <dbReference type="EMBL" id="SFH89694.1"/>
    </source>
</evidence>
<feature type="domain" description="PIN" evidence="9">
    <location>
        <begin position="2"/>
        <end position="122"/>
    </location>
</feature>
<dbReference type="GO" id="GO:0090729">
    <property type="term" value="F:toxin activity"/>
    <property type="evidence" value="ECO:0007669"/>
    <property type="project" value="UniProtKB-KW"/>
</dbReference>
<name>A0A1I3DSG5_9ACTN</name>
<evidence type="ECO:0000256" key="1">
    <source>
        <dbReference type="ARBA" id="ARBA00001946"/>
    </source>
</evidence>
<dbReference type="GO" id="GO:0000287">
    <property type="term" value="F:magnesium ion binding"/>
    <property type="evidence" value="ECO:0007669"/>
    <property type="project" value="UniProtKB-UniRule"/>
</dbReference>
<dbReference type="CDD" id="cd09871">
    <property type="entry name" value="PIN_MtVapC28-VapC30-like"/>
    <property type="match status" value="1"/>
</dbReference>
<dbReference type="OrthoDB" id="32625at2"/>
<dbReference type="STRING" id="1005945.SAMN05216561_10367"/>
<dbReference type="PANTHER" id="PTHR33653">
    <property type="entry name" value="RIBONUCLEASE VAPC2"/>
    <property type="match status" value="1"/>
</dbReference>
<evidence type="ECO:0000256" key="8">
    <source>
        <dbReference type="HAMAP-Rule" id="MF_00265"/>
    </source>
</evidence>
<evidence type="ECO:0000256" key="2">
    <source>
        <dbReference type="ARBA" id="ARBA00022649"/>
    </source>
</evidence>
<evidence type="ECO:0000259" key="9">
    <source>
        <dbReference type="Pfam" id="PF01850"/>
    </source>
</evidence>
<evidence type="ECO:0000256" key="3">
    <source>
        <dbReference type="ARBA" id="ARBA00022722"/>
    </source>
</evidence>
<feature type="binding site" evidence="8">
    <location>
        <position position="97"/>
    </location>
    <ligand>
        <name>Mg(2+)</name>
        <dbReference type="ChEBI" id="CHEBI:18420"/>
    </ligand>
</feature>
<evidence type="ECO:0000256" key="7">
    <source>
        <dbReference type="ARBA" id="ARBA00038093"/>
    </source>
</evidence>
<comment type="cofactor">
    <cofactor evidence="1 8">
        <name>Mg(2+)</name>
        <dbReference type="ChEBI" id="CHEBI:18420"/>
    </cofactor>
</comment>
<keyword evidence="4 8" id="KW-0479">Metal-binding</keyword>
<dbReference type="SUPFAM" id="SSF88723">
    <property type="entry name" value="PIN domain-like"/>
    <property type="match status" value="1"/>
</dbReference>
<sequence>MVVLDSSVIVAVLRDEADAATWAAALAQADRVTIAAPTAVEAAIVVGEQRHGDLDELLEACAAEVVAFGADHARAARAAYARFGKGSGSPARLNLGDCFSYALATVSGAPLLFKGDDFTHTDVVVASPAD</sequence>
<keyword evidence="3 8" id="KW-0540">Nuclease</keyword>
<dbReference type="GO" id="GO:0004540">
    <property type="term" value="F:RNA nuclease activity"/>
    <property type="evidence" value="ECO:0007669"/>
    <property type="project" value="InterPro"/>
</dbReference>
<organism evidence="10 11">
    <name type="scientific">Nocardioides psychrotolerans</name>
    <dbReference type="NCBI Taxonomy" id="1005945"/>
    <lineage>
        <taxon>Bacteria</taxon>
        <taxon>Bacillati</taxon>
        <taxon>Actinomycetota</taxon>
        <taxon>Actinomycetes</taxon>
        <taxon>Propionibacteriales</taxon>
        <taxon>Nocardioidaceae</taxon>
        <taxon>Nocardioides</taxon>
    </lineage>
</organism>
<dbReference type="RefSeq" id="WP_091110844.1">
    <property type="nucleotide sequence ID" value="NZ_BKAF01000020.1"/>
</dbReference>
<keyword evidence="5 8" id="KW-0378">Hydrolase</keyword>